<evidence type="ECO:0000259" key="1">
    <source>
        <dbReference type="Pfam" id="PF02371"/>
    </source>
</evidence>
<dbReference type="PANTHER" id="PTHR33055">
    <property type="entry name" value="TRANSPOSASE FOR INSERTION SEQUENCE ELEMENT IS1111A"/>
    <property type="match status" value="1"/>
</dbReference>
<comment type="caution">
    <text evidence="2">The sequence shown here is derived from an EMBL/GenBank/DDBJ whole genome shotgun (WGS) entry which is preliminary data.</text>
</comment>
<feature type="domain" description="Transposase IS116/IS110/IS902 C-terminal" evidence="1">
    <location>
        <begin position="100"/>
        <end position="173"/>
    </location>
</feature>
<dbReference type="Pfam" id="PF02371">
    <property type="entry name" value="Transposase_20"/>
    <property type="match status" value="1"/>
</dbReference>
<dbReference type="EMBL" id="JBHSOA010000041">
    <property type="protein sequence ID" value="MFC5853805.1"/>
    <property type="molecule type" value="Genomic_DNA"/>
</dbReference>
<gene>
    <name evidence="2" type="ORF">ACFPZI_18955</name>
</gene>
<dbReference type="NCBIfam" id="NF033542">
    <property type="entry name" value="transpos_IS110"/>
    <property type="match status" value="1"/>
</dbReference>
<dbReference type="InterPro" id="IPR003346">
    <property type="entry name" value="Transposase_20"/>
</dbReference>
<evidence type="ECO:0000313" key="2">
    <source>
        <dbReference type="EMBL" id="MFC5853805.1"/>
    </source>
</evidence>
<reference evidence="3" key="1">
    <citation type="journal article" date="2019" name="Int. J. Syst. Evol. Microbiol.">
        <title>The Global Catalogue of Microorganisms (GCM) 10K type strain sequencing project: providing services to taxonomists for standard genome sequencing and annotation.</title>
        <authorList>
            <consortium name="The Broad Institute Genomics Platform"/>
            <consortium name="The Broad Institute Genome Sequencing Center for Infectious Disease"/>
            <person name="Wu L."/>
            <person name="Ma J."/>
        </authorList>
    </citation>
    <scope>NUCLEOTIDE SEQUENCE [LARGE SCALE GENOMIC DNA]</scope>
    <source>
        <strain evidence="3">JCM 10411</strain>
    </source>
</reference>
<name>A0ABW1DYT5_9ACTN</name>
<keyword evidence="3" id="KW-1185">Reference proteome</keyword>
<proteinExistence type="predicted"/>
<dbReference type="InterPro" id="IPR047650">
    <property type="entry name" value="Transpos_IS110"/>
</dbReference>
<dbReference type="RefSeq" id="WP_381364446.1">
    <property type="nucleotide sequence ID" value="NZ_JBHSOA010000041.1"/>
</dbReference>
<organism evidence="2 3">
    <name type="scientific">Streptomyces chlorus</name>
    <dbReference type="NCBI Taxonomy" id="887452"/>
    <lineage>
        <taxon>Bacteria</taxon>
        <taxon>Bacillati</taxon>
        <taxon>Actinomycetota</taxon>
        <taxon>Actinomycetes</taxon>
        <taxon>Kitasatosporales</taxon>
        <taxon>Streptomycetaceae</taxon>
        <taxon>Streptomyces</taxon>
    </lineage>
</organism>
<sequence>MAPPATRELREMARGRYKLVTLRTNCRNQAHGVVAKMGTAMPMSDLFGAHGTAFLDELPLPAGFAARLRSLRAVMDELNRQVAVLDKEIAVRLADDVGYQAIQKIGGIGPVLAAVFVAEIGDVIRFPDPKHLCSWAGLTPRHHESDVKVHRGHLTKQGSKLLRWAAVEAVQRAPENTPMRVHRDRIEARRGVEARSIAKAAAARKLLTLVYYGLRDGEVRCLARKESG</sequence>
<protein>
    <submittedName>
        <fullName evidence="2">IS110 family transposase</fullName>
    </submittedName>
</protein>
<dbReference type="Proteomes" id="UP001596180">
    <property type="component" value="Unassembled WGS sequence"/>
</dbReference>
<evidence type="ECO:0000313" key="3">
    <source>
        <dbReference type="Proteomes" id="UP001596180"/>
    </source>
</evidence>
<accession>A0ABW1DYT5</accession>
<dbReference type="PANTHER" id="PTHR33055:SF13">
    <property type="entry name" value="TRANSPOSASE"/>
    <property type="match status" value="1"/>
</dbReference>